<dbReference type="AlphaFoldDB" id="A0A6I2MK51"/>
<sequence length="217" mass="24169">MDTILYLIFTLTYILLFAIGIILLRRKASVPGMILLLVTLGLMIDNAMIASGTFIGEGQQLKSISMIRFWAHALFTPALVLFGWYMANGFGVKWARSRFSYYFALVLTLVLMMIEIVTETLPLTLTPVYEYGVLRYSSGHSSGPPIMVLVLIVYLLAAGFSIWRKTQWPIMLIGVVVMLIGSAISLPIPSSASTNAFELIFILALWNTYRKSLKAAD</sequence>
<reference evidence="2 3" key="1">
    <citation type="submission" date="2019-11" db="EMBL/GenBank/DDBJ databases">
        <title>Bacillus idriensis genome.</title>
        <authorList>
            <person name="Konopka E.N."/>
            <person name="Newman J.D."/>
        </authorList>
    </citation>
    <scope>NUCLEOTIDE SEQUENCE [LARGE SCALE GENOMIC DNA]</scope>
    <source>
        <strain evidence="2 3">DSM 19097</strain>
    </source>
</reference>
<proteinExistence type="predicted"/>
<feature type="transmembrane region" description="Helical" evidence="1">
    <location>
        <begin position="145"/>
        <end position="163"/>
    </location>
</feature>
<dbReference type="Proteomes" id="UP000441585">
    <property type="component" value="Unassembled WGS sequence"/>
</dbReference>
<protein>
    <recommendedName>
        <fullName evidence="4">Phospholipid phosphatase</fullName>
    </recommendedName>
</protein>
<feature type="transmembrane region" description="Helical" evidence="1">
    <location>
        <begin position="6"/>
        <end position="24"/>
    </location>
</feature>
<keyword evidence="1" id="KW-0812">Transmembrane</keyword>
<feature type="transmembrane region" description="Helical" evidence="1">
    <location>
        <begin position="170"/>
        <end position="186"/>
    </location>
</feature>
<organism evidence="2 3">
    <name type="scientific">Metabacillus idriensis</name>
    <dbReference type="NCBI Taxonomy" id="324768"/>
    <lineage>
        <taxon>Bacteria</taxon>
        <taxon>Bacillati</taxon>
        <taxon>Bacillota</taxon>
        <taxon>Bacilli</taxon>
        <taxon>Bacillales</taxon>
        <taxon>Bacillaceae</taxon>
        <taxon>Metabacillus</taxon>
    </lineage>
</organism>
<keyword evidence="1" id="KW-1133">Transmembrane helix</keyword>
<evidence type="ECO:0000313" key="3">
    <source>
        <dbReference type="Proteomes" id="UP000441585"/>
    </source>
</evidence>
<feature type="transmembrane region" description="Helical" evidence="1">
    <location>
        <begin position="67"/>
        <end position="87"/>
    </location>
</feature>
<keyword evidence="3" id="KW-1185">Reference proteome</keyword>
<dbReference type="RefSeq" id="WP_154319347.1">
    <property type="nucleotide sequence ID" value="NZ_CAJFZX010000005.1"/>
</dbReference>
<evidence type="ECO:0000313" key="2">
    <source>
        <dbReference type="EMBL" id="MRX56203.1"/>
    </source>
</evidence>
<feature type="transmembrane region" description="Helical" evidence="1">
    <location>
        <begin position="33"/>
        <end position="55"/>
    </location>
</feature>
<keyword evidence="1" id="KW-0472">Membrane</keyword>
<evidence type="ECO:0000256" key="1">
    <source>
        <dbReference type="SAM" id="Phobius"/>
    </source>
</evidence>
<accession>A0A6I2MK51</accession>
<dbReference type="EMBL" id="WKKF01000010">
    <property type="protein sequence ID" value="MRX56203.1"/>
    <property type="molecule type" value="Genomic_DNA"/>
</dbReference>
<evidence type="ECO:0008006" key="4">
    <source>
        <dbReference type="Google" id="ProtNLM"/>
    </source>
</evidence>
<name>A0A6I2MK51_9BACI</name>
<gene>
    <name evidence="2" type="ORF">GJU41_19780</name>
</gene>
<feature type="transmembrane region" description="Helical" evidence="1">
    <location>
        <begin position="99"/>
        <end position="125"/>
    </location>
</feature>
<comment type="caution">
    <text evidence="2">The sequence shown here is derived from an EMBL/GenBank/DDBJ whole genome shotgun (WGS) entry which is preliminary data.</text>
</comment>